<feature type="transmembrane region" description="Helical" evidence="5">
    <location>
        <begin position="59"/>
        <end position="79"/>
    </location>
</feature>
<dbReference type="Proteomes" id="UP000295096">
    <property type="component" value="Unassembled WGS sequence"/>
</dbReference>
<evidence type="ECO:0000256" key="3">
    <source>
        <dbReference type="ARBA" id="ARBA00022989"/>
    </source>
</evidence>
<feature type="transmembrane region" description="Helical" evidence="5">
    <location>
        <begin position="29"/>
        <end position="47"/>
    </location>
</feature>
<feature type="transmembrane region" description="Helical" evidence="5">
    <location>
        <begin position="333"/>
        <end position="356"/>
    </location>
</feature>
<evidence type="ECO:0000313" key="8">
    <source>
        <dbReference type="Proteomes" id="UP000295096"/>
    </source>
</evidence>
<protein>
    <recommendedName>
        <fullName evidence="6">O-antigen ligase-related domain-containing protein</fullName>
    </recommendedName>
</protein>
<name>A0A4R5QLS5_9PROT</name>
<feature type="transmembrane region" description="Helical" evidence="5">
    <location>
        <begin position="363"/>
        <end position="380"/>
    </location>
</feature>
<feature type="transmembrane region" description="Helical" evidence="5">
    <location>
        <begin position="182"/>
        <end position="198"/>
    </location>
</feature>
<keyword evidence="2 5" id="KW-0812">Transmembrane</keyword>
<evidence type="ECO:0000256" key="5">
    <source>
        <dbReference type="SAM" id="Phobius"/>
    </source>
</evidence>
<reference evidence="7 8" key="1">
    <citation type="journal article" date="2016" name="J. Microbiol.">
        <title>Dankookia rubra gen. nov., sp. nov., an alphaproteobacterium isolated from sediment of a shallow stream.</title>
        <authorList>
            <person name="Kim W.H."/>
            <person name="Kim D.H."/>
            <person name="Kang K."/>
            <person name="Ahn T.Y."/>
        </authorList>
    </citation>
    <scope>NUCLEOTIDE SEQUENCE [LARGE SCALE GENOMIC DNA]</scope>
    <source>
        <strain evidence="7 8">JCM30602</strain>
    </source>
</reference>
<dbReference type="GO" id="GO:0016020">
    <property type="term" value="C:membrane"/>
    <property type="evidence" value="ECO:0007669"/>
    <property type="project" value="UniProtKB-SubCell"/>
</dbReference>
<feature type="transmembrane region" description="Helical" evidence="5">
    <location>
        <begin position="204"/>
        <end position="220"/>
    </location>
</feature>
<dbReference type="OrthoDB" id="8050531at2"/>
<proteinExistence type="predicted"/>
<feature type="transmembrane region" description="Helical" evidence="5">
    <location>
        <begin position="227"/>
        <end position="248"/>
    </location>
</feature>
<evidence type="ECO:0000313" key="7">
    <source>
        <dbReference type="EMBL" id="TDH63828.1"/>
    </source>
</evidence>
<dbReference type="InterPro" id="IPR051533">
    <property type="entry name" value="WaaL-like"/>
</dbReference>
<feature type="transmembrane region" description="Helical" evidence="5">
    <location>
        <begin position="154"/>
        <end position="175"/>
    </location>
</feature>
<comment type="caution">
    <text evidence="7">The sequence shown here is derived from an EMBL/GenBank/DDBJ whole genome shotgun (WGS) entry which is preliminary data.</text>
</comment>
<evidence type="ECO:0000256" key="1">
    <source>
        <dbReference type="ARBA" id="ARBA00004141"/>
    </source>
</evidence>
<keyword evidence="8" id="KW-1185">Reference proteome</keyword>
<keyword evidence="4 5" id="KW-0472">Membrane</keyword>
<dbReference type="EMBL" id="SMSJ01000004">
    <property type="protein sequence ID" value="TDH63828.1"/>
    <property type="molecule type" value="Genomic_DNA"/>
</dbReference>
<gene>
    <name evidence="7" type="ORF">E2C06_05750</name>
</gene>
<feature type="transmembrane region" description="Helical" evidence="5">
    <location>
        <begin position="117"/>
        <end position="134"/>
    </location>
</feature>
<dbReference type="PANTHER" id="PTHR37422">
    <property type="entry name" value="TEICHURONIC ACID BIOSYNTHESIS PROTEIN TUAE"/>
    <property type="match status" value="1"/>
</dbReference>
<evidence type="ECO:0000259" key="6">
    <source>
        <dbReference type="Pfam" id="PF04932"/>
    </source>
</evidence>
<evidence type="ECO:0000256" key="4">
    <source>
        <dbReference type="ARBA" id="ARBA00023136"/>
    </source>
</evidence>
<comment type="subcellular location">
    <subcellularLocation>
        <location evidence="1">Membrane</location>
        <topology evidence="1">Multi-pass membrane protein</topology>
    </subcellularLocation>
</comment>
<sequence>MTIPASLAAPSLPLAVALAIAPAAGVLQSKAIAPIATIALLLCVVAHRRRHGAWPWPQGGAAWAALALFGWAAVTALWAPEPLRALGTAVQIGGFVALGTGAAWAMVAEDAAARHRLLLAATGGLVAGLALAAVDAMTGHAVRAAVRGLREVPVTLAFGLKPAASAMGLWLPVVAAAGLPRWLRGAILTAGAAVLVLLPGEAAKLAVVAGGLAGGAALLAPRWTPRLLGTGLALAILAMPAVLGPVLARGVPADGIAPSAAHRLLIWDFVTDRVAERPLAGWGMEASREVPGHLDPPSAEALRRFRLTGSGAALWLPTAKLLPLHPHNGALQLWLELGLPGALLGAAMALLLGLAAARSPHPAVATAVLAAASVTAMLSFGAWQEWWVGAELMALAAVAALPGRAPG</sequence>
<feature type="transmembrane region" description="Helical" evidence="5">
    <location>
        <begin position="85"/>
        <end position="105"/>
    </location>
</feature>
<organism evidence="7 8">
    <name type="scientific">Dankookia rubra</name>
    <dbReference type="NCBI Taxonomy" id="1442381"/>
    <lineage>
        <taxon>Bacteria</taxon>
        <taxon>Pseudomonadati</taxon>
        <taxon>Pseudomonadota</taxon>
        <taxon>Alphaproteobacteria</taxon>
        <taxon>Acetobacterales</taxon>
        <taxon>Roseomonadaceae</taxon>
        <taxon>Dankookia</taxon>
    </lineage>
</organism>
<accession>A0A4R5QLS5</accession>
<feature type="domain" description="O-antigen ligase-related" evidence="6">
    <location>
        <begin position="191"/>
        <end position="344"/>
    </location>
</feature>
<dbReference type="InterPro" id="IPR007016">
    <property type="entry name" value="O-antigen_ligase-rel_domated"/>
</dbReference>
<dbReference type="AlphaFoldDB" id="A0A4R5QLS5"/>
<keyword evidence="3 5" id="KW-1133">Transmembrane helix</keyword>
<evidence type="ECO:0000256" key="2">
    <source>
        <dbReference type="ARBA" id="ARBA00022692"/>
    </source>
</evidence>
<dbReference type="PANTHER" id="PTHR37422:SF21">
    <property type="entry name" value="EXOQ-LIKE PROTEIN"/>
    <property type="match status" value="1"/>
</dbReference>
<dbReference type="Pfam" id="PF04932">
    <property type="entry name" value="Wzy_C"/>
    <property type="match status" value="1"/>
</dbReference>
<dbReference type="RefSeq" id="WP_133287622.1">
    <property type="nucleotide sequence ID" value="NZ_SMSJ01000004.1"/>
</dbReference>